<evidence type="ECO:0000256" key="1">
    <source>
        <dbReference type="SAM" id="MobiDB-lite"/>
    </source>
</evidence>
<dbReference type="Pfam" id="PF22551">
    <property type="entry name" value="TY-Chap1"/>
    <property type="match status" value="1"/>
</dbReference>
<dbReference type="Proteomes" id="UP001059617">
    <property type="component" value="Chromosome"/>
</dbReference>
<feature type="domain" description="TY-Chap N-terminal" evidence="3">
    <location>
        <begin position="32"/>
        <end position="156"/>
    </location>
</feature>
<accession>A0ABY5W014</accession>
<evidence type="ECO:0000313" key="5">
    <source>
        <dbReference type="Proteomes" id="UP001059617"/>
    </source>
</evidence>
<dbReference type="SUPFAM" id="SSF69635">
    <property type="entry name" value="Type III secretory system chaperone-like"/>
    <property type="match status" value="1"/>
</dbReference>
<dbReference type="RefSeq" id="WP_259860632.1">
    <property type="nucleotide sequence ID" value="NZ_BAAAST010000035.1"/>
</dbReference>
<dbReference type="InterPro" id="IPR054344">
    <property type="entry name" value="TY-Chap_N"/>
</dbReference>
<reference evidence="4" key="2">
    <citation type="submission" date="2022-09" db="EMBL/GenBank/DDBJ databases">
        <title>Biosynthetic gene clusters of Dactylosporangioum fulvum.</title>
        <authorList>
            <person name="Caradec T."/>
        </authorList>
    </citation>
    <scope>NUCLEOTIDE SEQUENCE</scope>
    <source>
        <strain evidence="4">NRRL B-16292</strain>
    </source>
</reference>
<evidence type="ECO:0000313" key="4">
    <source>
        <dbReference type="EMBL" id="UWP82857.1"/>
    </source>
</evidence>
<dbReference type="EMBL" id="CP073720">
    <property type="protein sequence ID" value="UWP82857.1"/>
    <property type="molecule type" value="Genomic_DNA"/>
</dbReference>
<evidence type="ECO:0000259" key="3">
    <source>
        <dbReference type="Pfam" id="PF22552"/>
    </source>
</evidence>
<organism evidence="4 5">
    <name type="scientific">Dactylosporangium fulvum</name>
    <dbReference type="NCBI Taxonomy" id="53359"/>
    <lineage>
        <taxon>Bacteria</taxon>
        <taxon>Bacillati</taxon>
        <taxon>Actinomycetota</taxon>
        <taxon>Actinomycetes</taxon>
        <taxon>Micromonosporales</taxon>
        <taxon>Micromonosporaceae</taxon>
        <taxon>Dactylosporangium</taxon>
    </lineage>
</organism>
<reference evidence="4" key="1">
    <citation type="submission" date="2021-04" db="EMBL/GenBank/DDBJ databases">
        <authorList>
            <person name="Hartkoorn R.C."/>
            <person name="Beaudoing E."/>
            <person name="Hot D."/>
        </authorList>
    </citation>
    <scope>NUCLEOTIDE SEQUENCE</scope>
    <source>
        <strain evidence="4">NRRL B-16292</strain>
    </source>
</reference>
<gene>
    <name evidence="4" type="ORF">Dfulv_00620</name>
</gene>
<evidence type="ECO:0000259" key="2">
    <source>
        <dbReference type="Pfam" id="PF22551"/>
    </source>
</evidence>
<dbReference type="Gene3D" id="3.30.1460.10">
    <property type="match status" value="1"/>
</dbReference>
<proteinExistence type="predicted"/>
<feature type="domain" description="TY-Chap central" evidence="2">
    <location>
        <begin position="221"/>
        <end position="348"/>
    </location>
</feature>
<keyword evidence="5" id="KW-1185">Reference proteome</keyword>
<protein>
    <submittedName>
        <fullName evidence="4">YbjN domain-containing protein</fullName>
    </submittedName>
</protein>
<name>A0ABY5W014_9ACTN</name>
<sequence length="368" mass="39373">MSGDQDDVVSYETALFDDEEPAGGNLKEKVAEAWRDFARHLVDGLRDLQPGTTLDLTLDPTASGTGDAVYSVQVSGEEDGMLSATAVGNADLPAAYRLDRTVIAEIVALGWSPPGVVPGSGESFGLRVPKGEAAQLSRLVTRTLRDIYGTPHPAFLTYLAHDAHGRVAPLPSLGVARSLATIADADGDGDGVVAVARPAAGQSGLKELATQTDDLPLYDKVTTVVARLMKTTPEELPIDPDGDIGIRSGSAMVFVRVRDNPPLVDVFSPILTEVEPTERLFVKLSELTNRMPIGRLYCTNDTVWASVPVFGRDFQPTHLMLAVQVMTGLADELDDRLHGEFGGKRFFGEGDKPKPAISSDSERTGMYL</sequence>
<dbReference type="InterPro" id="IPR054343">
    <property type="entry name" value="TY-Chap_M"/>
</dbReference>
<dbReference type="Pfam" id="PF22552">
    <property type="entry name" value="TY-Chap3"/>
    <property type="match status" value="1"/>
</dbReference>
<feature type="region of interest" description="Disordered" evidence="1">
    <location>
        <begin position="346"/>
        <end position="368"/>
    </location>
</feature>